<organism evidence="1 2">
    <name type="scientific">Diaporthe eres</name>
    <name type="common">Phomopsis oblonga</name>
    <dbReference type="NCBI Taxonomy" id="83184"/>
    <lineage>
        <taxon>Eukaryota</taxon>
        <taxon>Fungi</taxon>
        <taxon>Dikarya</taxon>
        <taxon>Ascomycota</taxon>
        <taxon>Pezizomycotina</taxon>
        <taxon>Sordariomycetes</taxon>
        <taxon>Sordariomycetidae</taxon>
        <taxon>Diaporthales</taxon>
        <taxon>Diaporthaceae</taxon>
        <taxon>Diaporthe</taxon>
        <taxon>Diaporthe eres species complex</taxon>
    </lineage>
</organism>
<comment type="caution">
    <text evidence="1">The sequence shown here is derived from an EMBL/GenBank/DDBJ whole genome shotgun (WGS) entry which is preliminary data.</text>
</comment>
<evidence type="ECO:0000313" key="2">
    <source>
        <dbReference type="Proteomes" id="UP001430848"/>
    </source>
</evidence>
<reference evidence="1 2" key="1">
    <citation type="submission" date="2024-02" db="EMBL/GenBank/DDBJ databases">
        <title>De novo assembly and annotation of 12 fungi associated with fruit tree decline syndrome in Ontario, Canada.</title>
        <authorList>
            <person name="Sulman M."/>
            <person name="Ellouze W."/>
            <person name="Ilyukhin E."/>
        </authorList>
    </citation>
    <scope>NUCLEOTIDE SEQUENCE [LARGE SCALE GENOMIC DNA]</scope>
    <source>
        <strain evidence="1 2">M169</strain>
    </source>
</reference>
<protein>
    <submittedName>
        <fullName evidence="1">Uncharacterized protein</fullName>
    </submittedName>
</protein>
<gene>
    <name evidence="1" type="ORF">SLS63_005336</name>
</gene>
<dbReference type="EMBL" id="JAKNSF020000022">
    <property type="protein sequence ID" value="KAK7731649.1"/>
    <property type="molecule type" value="Genomic_DNA"/>
</dbReference>
<keyword evidence="2" id="KW-1185">Reference proteome</keyword>
<evidence type="ECO:0000313" key="1">
    <source>
        <dbReference type="EMBL" id="KAK7731649.1"/>
    </source>
</evidence>
<accession>A0ABR1PBB7</accession>
<name>A0ABR1PBB7_DIAER</name>
<proteinExistence type="predicted"/>
<sequence>MHRVLMVFCAVFNQPLLSTDAEAHLREILITSYDKFIYAIGDGVKYSSNRRVELNVAPVTGSKGGRYKLMRNAALRGSPPASQWYLSSNSVPDALR</sequence>
<dbReference type="Proteomes" id="UP001430848">
    <property type="component" value="Unassembled WGS sequence"/>
</dbReference>